<keyword evidence="4" id="KW-1185">Reference proteome</keyword>
<gene>
    <name evidence="3" type="ORF">GCM10022410_11130</name>
</gene>
<feature type="transmembrane region" description="Helical" evidence="1">
    <location>
        <begin position="88"/>
        <end position="109"/>
    </location>
</feature>
<keyword evidence="1" id="KW-0812">Transmembrane</keyword>
<comment type="caution">
    <text evidence="3">The sequence shown here is derived from an EMBL/GenBank/DDBJ whole genome shotgun (WGS) entry which is preliminary data.</text>
</comment>
<proteinExistence type="predicted"/>
<reference evidence="4" key="1">
    <citation type="journal article" date="2019" name="Int. J. Syst. Evol. Microbiol.">
        <title>The Global Catalogue of Microorganisms (GCM) 10K type strain sequencing project: providing services to taxonomists for standard genome sequencing and annotation.</title>
        <authorList>
            <consortium name="The Broad Institute Genomics Platform"/>
            <consortium name="The Broad Institute Genome Sequencing Center for Infectious Disease"/>
            <person name="Wu L."/>
            <person name="Ma J."/>
        </authorList>
    </citation>
    <scope>NUCLEOTIDE SEQUENCE [LARGE SCALE GENOMIC DNA]</scope>
    <source>
        <strain evidence="4">JCM 17250</strain>
    </source>
</reference>
<dbReference type="EMBL" id="BAABDL010000058">
    <property type="protein sequence ID" value="GAA4066557.1"/>
    <property type="molecule type" value="Genomic_DNA"/>
</dbReference>
<feature type="transmembrane region" description="Helical" evidence="1">
    <location>
        <begin position="37"/>
        <end position="55"/>
    </location>
</feature>
<evidence type="ECO:0000313" key="4">
    <source>
        <dbReference type="Proteomes" id="UP001501734"/>
    </source>
</evidence>
<dbReference type="RefSeq" id="WP_344911178.1">
    <property type="nucleotide sequence ID" value="NZ_BAABDL010000058.1"/>
</dbReference>
<organism evidence="3 4">
    <name type="scientific">Amphibacillus indicireducens</name>
    <dbReference type="NCBI Taxonomy" id="1076330"/>
    <lineage>
        <taxon>Bacteria</taxon>
        <taxon>Bacillati</taxon>
        <taxon>Bacillota</taxon>
        <taxon>Bacilli</taxon>
        <taxon>Bacillales</taxon>
        <taxon>Bacillaceae</taxon>
        <taxon>Amphibacillus</taxon>
    </lineage>
</organism>
<dbReference type="PANTHER" id="PTHR36834">
    <property type="entry name" value="MEMBRANE PROTEIN-RELATED"/>
    <property type="match status" value="1"/>
</dbReference>
<dbReference type="InterPro" id="IPR006976">
    <property type="entry name" value="VanZ-like"/>
</dbReference>
<evidence type="ECO:0000313" key="3">
    <source>
        <dbReference type="EMBL" id="GAA4066557.1"/>
    </source>
</evidence>
<dbReference type="Proteomes" id="UP001501734">
    <property type="component" value="Unassembled WGS sequence"/>
</dbReference>
<feature type="transmembrane region" description="Helical" evidence="1">
    <location>
        <begin position="121"/>
        <end position="140"/>
    </location>
</feature>
<dbReference type="PANTHER" id="PTHR36834:SF1">
    <property type="entry name" value="INTEGRAL MEMBRANE PROTEIN"/>
    <property type="match status" value="1"/>
</dbReference>
<name>A0ABP7VG87_9BACI</name>
<evidence type="ECO:0000259" key="2">
    <source>
        <dbReference type="Pfam" id="PF04892"/>
    </source>
</evidence>
<feature type="domain" description="VanZ-like" evidence="2">
    <location>
        <begin position="43"/>
        <end position="168"/>
    </location>
</feature>
<sequence length="179" mass="20924">MNRLILLDSIKLAIPILIIYLIFKSIRKNFKSLDEELMNILMLFYLTSFCYLLWFQPGPVYDQQPYNFVVFSTIDLYYNQLINGFMPIKLIIINLMGNVIITGPIGIWLSYKRVNRIKALVLALFIPIVIELGQYILHLLNYATRVVDIDDWLLNALGILLGYWLTEIIVKRTIKKIGH</sequence>
<keyword evidence="1" id="KW-0472">Membrane</keyword>
<keyword evidence="1" id="KW-1133">Transmembrane helix</keyword>
<dbReference type="Pfam" id="PF04892">
    <property type="entry name" value="VanZ"/>
    <property type="match status" value="1"/>
</dbReference>
<protein>
    <recommendedName>
        <fullName evidence="2">VanZ-like domain-containing protein</fullName>
    </recommendedName>
</protein>
<accession>A0ABP7VG87</accession>
<dbReference type="InterPro" id="IPR053150">
    <property type="entry name" value="Teicoplanin_resist-assoc"/>
</dbReference>
<feature type="transmembrane region" description="Helical" evidence="1">
    <location>
        <begin position="152"/>
        <end position="170"/>
    </location>
</feature>
<evidence type="ECO:0000256" key="1">
    <source>
        <dbReference type="SAM" id="Phobius"/>
    </source>
</evidence>
<feature type="transmembrane region" description="Helical" evidence="1">
    <location>
        <begin position="6"/>
        <end position="25"/>
    </location>
</feature>